<dbReference type="WBParaSite" id="maker-uti_cns_0006021-snap-gene-0.5-mRNA-1">
    <property type="protein sequence ID" value="maker-uti_cns_0006021-snap-gene-0.5-mRNA-1"/>
    <property type="gene ID" value="maker-uti_cns_0006021-snap-gene-0.5"/>
</dbReference>
<evidence type="ECO:0000259" key="1">
    <source>
        <dbReference type="Pfam" id="PF08473"/>
    </source>
</evidence>
<dbReference type="InterPro" id="IPR013680">
    <property type="entry name" value="VDCC_a2/dsu"/>
</dbReference>
<proteinExistence type="predicted"/>
<protein>
    <submittedName>
        <fullName evidence="3 4">VGCC_alpha2 domain-containing protein</fullName>
    </submittedName>
</protein>
<dbReference type="Proteomes" id="UP000095280">
    <property type="component" value="Unplaced"/>
</dbReference>
<name>A0A1I8HH41_9PLAT</name>
<dbReference type="WBParaSite" id="maker-uti_cns_0047195-snap-gene-0.7-mRNA-1">
    <property type="protein sequence ID" value="maker-uti_cns_0047195-snap-gene-0.7-mRNA-1"/>
    <property type="gene ID" value="maker-uti_cns_0047195-snap-gene-0.7"/>
</dbReference>
<keyword evidence="2" id="KW-1185">Reference proteome</keyword>
<evidence type="ECO:0000313" key="3">
    <source>
        <dbReference type="WBParaSite" id="maker-uti_cns_0006021-snap-gene-0.5-mRNA-1"/>
    </source>
</evidence>
<sequence length="235" mass="25791">MANLLETFMHNRSACNEHWVRAVALDMALYEELFNEMTFVGSTVRSVFVTGLSGIMGVLPAAEASRYQSWREGWFEGYYQRAFERPDLIFASVVPFKSGEVPPSAGRQEGLAYSEFAAGASTTASTALPVVSNEEIGPAEPPPVTMFQAVTMGPDSFKVAVAGVTLSWRWISGSIFNSTFGSLCNLQLANNTCYLLEDGGYIVSANERHEVIGHFLGHVDKPLMRHLIYNLSVYG</sequence>
<feature type="domain" description="Voltage-dependent calcium channel alpha-2/delta subunit conserved region" evidence="1">
    <location>
        <begin position="154"/>
        <end position="234"/>
    </location>
</feature>
<accession>A0A1I8HH41</accession>
<evidence type="ECO:0000313" key="4">
    <source>
        <dbReference type="WBParaSite" id="maker-uti_cns_0047195-snap-gene-0.7-mRNA-1"/>
    </source>
</evidence>
<reference evidence="3 4" key="1">
    <citation type="submission" date="2016-11" db="UniProtKB">
        <authorList>
            <consortium name="WormBaseParasite"/>
        </authorList>
    </citation>
    <scope>IDENTIFICATION</scope>
</reference>
<dbReference type="Pfam" id="PF08473">
    <property type="entry name" value="VGCC_alpha2"/>
    <property type="match status" value="1"/>
</dbReference>
<organism evidence="2 3">
    <name type="scientific">Macrostomum lignano</name>
    <dbReference type="NCBI Taxonomy" id="282301"/>
    <lineage>
        <taxon>Eukaryota</taxon>
        <taxon>Metazoa</taxon>
        <taxon>Spiralia</taxon>
        <taxon>Lophotrochozoa</taxon>
        <taxon>Platyhelminthes</taxon>
        <taxon>Rhabditophora</taxon>
        <taxon>Macrostomorpha</taxon>
        <taxon>Macrostomida</taxon>
        <taxon>Macrostomidae</taxon>
        <taxon>Macrostomum</taxon>
    </lineage>
</organism>
<dbReference type="AlphaFoldDB" id="A0A1I8HH41"/>
<evidence type="ECO:0000313" key="2">
    <source>
        <dbReference type="Proteomes" id="UP000095280"/>
    </source>
</evidence>